<comment type="caution">
    <text evidence="1">The sequence shown here is derived from an EMBL/GenBank/DDBJ whole genome shotgun (WGS) entry which is preliminary data.</text>
</comment>
<gene>
    <name evidence="1" type="ORF">TUM4630_16080</name>
</gene>
<reference evidence="1 2" key="1">
    <citation type="submission" date="2021-05" db="EMBL/GenBank/DDBJ databases">
        <title>Molecular characterization for Shewanella algae harboring chromosomal blaOXA-55-like strains isolated from clinical and environment sample.</title>
        <authorList>
            <person name="Ohama Y."/>
            <person name="Aoki K."/>
            <person name="Harada S."/>
            <person name="Moriya K."/>
            <person name="Ishii Y."/>
            <person name="Tateda K."/>
        </authorList>
    </citation>
    <scope>NUCLEOTIDE SEQUENCE [LARGE SCALE GENOMIC DNA]</scope>
    <source>
        <strain evidence="1 2">LMG 23746</strain>
    </source>
</reference>
<name>A0ABQ4PF37_9GAMM</name>
<evidence type="ECO:0000313" key="2">
    <source>
        <dbReference type="Proteomes" id="UP000761574"/>
    </source>
</evidence>
<dbReference type="RefSeq" id="WP_119977484.1">
    <property type="nucleotide sequence ID" value="NZ_BPFB01000015.1"/>
</dbReference>
<sequence>MQSLNTLNTQLAAVLSQLEAITAEDEKADKLVLNLLDLVNQRQLLLNELLESPKEEDRQVLQTQLTLTNQFTARAVPLLKHRQELLHLGQKSQKQLNVYKSIGSE</sequence>
<dbReference type="EMBL" id="BPFB01000015">
    <property type="protein sequence ID" value="GIU46192.1"/>
    <property type="molecule type" value="Genomic_DNA"/>
</dbReference>
<evidence type="ECO:0008006" key="3">
    <source>
        <dbReference type="Google" id="ProtNLM"/>
    </source>
</evidence>
<evidence type="ECO:0000313" key="1">
    <source>
        <dbReference type="EMBL" id="GIU46192.1"/>
    </source>
</evidence>
<dbReference type="Proteomes" id="UP000761574">
    <property type="component" value="Unassembled WGS sequence"/>
</dbReference>
<accession>A0ABQ4PF37</accession>
<organism evidence="1 2">
    <name type="scientific">Shewanella algidipiscicola</name>
    <dbReference type="NCBI Taxonomy" id="614070"/>
    <lineage>
        <taxon>Bacteria</taxon>
        <taxon>Pseudomonadati</taxon>
        <taxon>Pseudomonadota</taxon>
        <taxon>Gammaproteobacteria</taxon>
        <taxon>Alteromonadales</taxon>
        <taxon>Shewanellaceae</taxon>
        <taxon>Shewanella</taxon>
    </lineage>
</organism>
<protein>
    <recommendedName>
        <fullName evidence="3">Flagella biosynthesis chaperone for FliD, FliT</fullName>
    </recommendedName>
</protein>
<keyword evidence="2" id="KW-1185">Reference proteome</keyword>
<proteinExistence type="predicted"/>